<dbReference type="InterPro" id="IPR002575">
    <property type="entry name" value="Aminoglycoside_PTrfase"/>
</dbReference>
<feature type="domain" description="Aminoglycoside phosphotransferase" evidence="12">
    <location>
        <begin position="31"/>
        <end position="254"/>
    </location>
</feature>
<dbReference type="GO" id="GO:0000287">
    <property type="term" value="F:magnesium ion binding"/>
    <property type="evidence" value="ECO:0007669"/>
    <property type="project" value="UniProtKB-UniRule"/>
</dbReference>
<keyword evidence="5 11" id="KW-0479">Metal-binding</keyword>
<evidence type="ECO:0000313" key="13">
    <source>
        <dbReference type="EMBL" id="TGN20247.1"/>
    </source>
</evidence>
<evidence type="ECO:0000256" key="3">
    <source>
        <dbReference type="ARBA" id="ARBA00022553"/>
    </source>
</evidence>
<evidence type="ECO:0000256" key="9">
    <source>
        <dbReference type="ARBA" id="ARBA00022842"/>
    </source>
</evidence>
<reference evidence="13" key="1">
    <citation type="journal article" date="2019" name="PLoS Negl. Trop. Dis.">
        <title>Revisiting the worldwide diversity of Leptospira species in the environment.</title>
        <authorList>
            <person name="Vincent A.T."/>
            <person name="Schiettekatte O."/>
            <person name="Bourhy P."/>
            <person name="Veyrier F.J."/>
            <person name="Picardeau M."/>
        </authorList>
    </citation>
    <scope>NUCLEOTIDE SEQUENCE [LARGE SCALE GENOMIC DNA]</scope>
    <source>
        <strain evidence="13">201300427</strain>
    </source>
</reference>
<comment type="subunit">
    <text evidence="11">Monomer.</text>
</comment>
<dbReference type="AlphaFoldDB" id="A0A4R9M3D9"/>
<keyword evidence="9 11" id="KW-0460">Magnesium</keyword>
<dbReference type="GO" id="GO:0004674">
    <property type="term" value="F:protein serine/threonine kinase activity"/>
    <property type="evidence" value="ECO:0007669"/>
    <property type="project" value="UniProtKB-UniRule"/>
</dbReference>
<dbReference type="Gene3D" id="3.30.200.70">
    <property type="match status" value="1"/>
</dbReference>
<evidence type="ECO:0000256" key="5">
    <source>
        <dbReference type="ARBA" id="ARBA00022723"/>
    </source>
</evidence>
<dbReference type="PANTHER" id="PTHR39573">
    <property type="entry name" value="STRESS RESPONSE KINASE A"/>
    <property type="match status" value="1"/>
</dbReference>
<comment type="similarity">
    <text evidence="11">Belongs to the SrkA/RdoA protein kinase family.</text>
</comment>
<evidence type="ECO:0000256" key="7">
    <source>
        <dbReference type="ARBA" id="ARBA00022777"/>
    </source>
</evidence>
<keyword evidence="3 11" id="KW-0597">Phosphoprotein</keyword>
<dbReference type="InterPro" id="IPR032882">
    <property type="entry name" value="SrkA/RdoA"/>
</dbReference>
<keyword evidence="7 11" id="KW-0418">Kinase</keyword>
<organism evidence="13 14">
    <name type="scientific">Leptospira idonii</name>
    <dbReference type="NCBI Taxonomy" id="1193500"/>
    <lineage>
        <taxon>Bacteria</taxon>
        <taxon>Pseudomonadati</taxon>
        <taxon>Spirochaetota</taxon>
        <taxon>Spirochaetia</taxon>
        <taxon>Leptospirales</taxon>
        <taxon>Leptospiraceae</taxon>
        <taxon>Leptospira</taxon>
    </lineage>
</organism>
<feature type="active site" description="Proton acceptor" evidence="11">
    <location>
        <position position="202"/>
    </location>
</feature>
<evidence type="ECO:0000256" key="4">
    <source>
        <dbReference type="ARBA" id="ARBA00022679"/>
    </source>
</evidence>
<comment type="cofactor">
    <cofactor evidence="11">
        <name>Mg(2+)</name>
        <dbReference type="ChEBI" id="CHEBI:18420"/>
    </cofactor>
</comment>
<dbReference type="EC" id="2.7.11.1" evidence="11"/>
<dbReference type="Gene3D" id="1.20.1270.170">
    <property type="match status" value="1"/>
</dbReference>
<evidence type="ECO:0000256" key="11">
    <source>
        <dbReference type="HAMAP-Rule" id="MF_01497"/>
    </source>
</evidence>
<evidence type="ECO:0000256" key="10">
    <source>
        <dbReference type="ARBA" id="ARBA00023016"/>
    </source>
</evidence>
<dbReference type="OrthoDB" id="5392197at2"/>
<sequence>MNSSSFHQLTPDTIFTSIETLGYEPTGRCVPLNSVENRVYDIEVGEGHRIVVKYYRPGRWAKEQIQEEHDFLYELKDADIPVLAPIQKENKQSIFSYQDLFFAIWPLRNGRIIEEISEADLPRLGRLLGRIHLVGKSKHVSYRTKLDVPEYASKALQFIEQGGWIQDKHLLERYKNAALIAFESFDRISKETGVPFHRIHGDCHKGNLLHSAEGFSILDFDDFLEGPVVQDFWMLLPFGDSRSEYERNLFFEGYREFSEFSDSWLSLIEPLRAIRYIHYAAWIAKRWEDPAFPNLFPHFGTEEYWLKETIDLEQMGKSYHSDSITTASESETKEEELSNKDFFWDWEG</sequence>
<evidence type="ECO:0000259" key="12">
    <source>
        <dbReference type="Pfam" id="PF01636"/>
    </source>
</evidence>
<evidence type="ECO:0000256" key="8">
    <source>
        <dbReference type="ARBA" id="ARBA00022840"/>
    </source>
</evidence>
<dbReference type="NCBIfam" id="NF008738">
    <property type="entry name" value="PRK11768.1"/>
    <property type="match status" value="1"/>
</dbReference>
<dbReference type="InterPro" id="IPR011009">
    <property type="entry name" value="Kinase-like_dom_sf"/>
</dbReference>
<dbReference type="Pfam" id="PF01636">
    <property type="entry name" value="APH"/>
    <property type="match status" value="1"/>
</dbReference>
<feature type="binding site" evidence="11">
    <location>
        <position position="219"/>
    </location>
    <ligand>
        <name>Mg(2+)</name>
        <dbReference type="ChEBI" id="CHEBI:18420"/>
    </ligand>
</feature>
<dbReference type="PANTHER" id="PTHR39573:SF1">
    <property type="entry name" value="STRESS RESPONSE KINASE A"/>
    <property type="match status" value="1"/>
</dbReference>
<dbReference type="Proteomes" id="UP000298058">
    <property type="component" value="Unassembled WGS sequence"/>
</dbReference>
<accession>A0A4R9M3D9</accession>
<comment type="caution">
    <text evidence="13">The sequence shown here is derived from an EMBL/GenBank/DDBJ whole genome shotgun (WGS) entry which is preliminary data.</text>
</comment>
<comment type="catalytic activity">
    <reaction evidence="11">
        <text>L-threonyl-[protein] + ATP = O-phospho-L-threonyl-[protein] + ADP + H(+)</text>
        <dbReference type="Rhea" id="RHEA:46608"/>
        <dbReference type="Rhea" id="RHEA-COMP:11060"/>
        <dbReference type="Rhea" id="RHEA-COMP:11605"/>
        <dbReference type="ChEBI" id="CHEBI:15378"/>
        <dbReference type="ChEBI" id="CHEBI:30013"/>
        <dbReference type="ChEBI" id="CHEBI:30616"/>
        <dbReference type="ChEBI" id="CHEBI:61977"/>
        <dbReference type="ChEBI" id="CHEBI:456216"/>
        <dbReference type="EC" id="2.7.11.1"/>
    </reaction>
</comment>
<dbReference type="SUPFAM" id="SSF56112">
    <property type="entry name" value="Protein kinase-like (PK-like)"/>
    <property type="match status" value="1"/>
</dbReference>
<comment type="subcellular location">
    <subcellularLocation>
        <location evidence="11">Cytoplasm</location>
    </subcellularLocation>
</comment>
<evidence type="ECO:0000256" key="1">
    <source>
        <dbReference type="ARBA" id="ARBA00022490"/>
    </source>
</evidence>
<name>A0A4R9M3D9_9LEPT</name>
<comment type="function">
    <text evidence="11">A protein kinase that phosphorylates Ser and Thr residues. Probably acts to suppress the effects of stress linked to accumulation of reactive oxygen species. Probably involved in the extracytoplasmic stress response.</text>
</comment>
<keyword evidence="14" id="KW-1185">Reference proteome</keyword>
<keyword evidence="8 11" id="KW-0067">ATP-binding</keyword>
<evidence type="ECO:0000256" key="2">
    <source>
        <dbReference type="ARBA" id="ARBA00022527"/>
    </source>
</evidence>
<dbReference type="EMBL" id="RQHW01000015">
    <property type="protein sequence ID" value="TGN20247.1"/>
    <property type="molecule type" value="Genomic_DNA"/>
</dbReference>
<proteinExistence type="inferred from homology"/>
<feature type="site" description="ATP" evidence="11">
    <location>
        <position position="34"/>
    </location>
</feature>
<dbReference type="RefSeq" id="WP_135759404.1">
    <property type="nucleotide sequence ID" value="NZ_RQHW01000015.1"/>
</dbReference>
<gene>
    <name evidence="11" type="primary">srkA</name>
    <name evidence="13" type="ORF">EHS15_04745</name>
</gene>
<keyword evidence="6 11" id="KW-0547">Nucleotide-binding</keyword>
<keyword evidence="4 11" id="KW-0808">Transferase</keyword>
<dbReference type="HAMAP" id="MF_01497">
    <property type="entry name" value="SrkA_kinase"/>
    <property type="match status" value="1"/>
</dbReference>
<dbReference type="GO" id="GO:0005737">
    <property type="term" value="C:cytoplasm"/>
    <property type="evidence" value="ECO:0007669"/>
    <property type="project" value="UniProtKB-SubCell"/>
</dbReference>
<dbReference type="Gene3D" id="1.10.510.10">
    <property type="entry name" value="Transferase(Phosphotransferase) domain 1"/>
    <property type="match status" value="1"/>
</dbReference>
<feature type="binding site" evidence="11">
    <location>
        <position position="207"/>
    </location>
    <ligand>
        <name>Mg(2+)</name>
        <dbReference type="ChEBI" id="CHEBI:18420"/>
    </ligand>
</feature>
<keyword evidence="1 11" id="KW-0963">Cytoplasm</keyword>
<protein>
    <recommendedName>
        <fullName evidence="11">Stress response kinase A</fullName>
        <ecNumber evidence="11">2.7.11.1</ecNumber>
    </recommendedName>
    <alternativeName>
        <fullName evidence="11">Serine/threonine-protein kinase SrkA</fullName>
    </alternativeName>
</protein>
<dbReference type="GO" id="GO:0005524">
    <property type="term" value="F:ATP binding"/>
    <property type="evidence" value="ECO:0007669"/>
    <property type="project" value="UniProtKB-UniRule"/>
</dbReference>
<keyword evidence="2 11" id="KW-0723">Serine/threonine-protein kinase</keyword>
<comment type="catalytic activity">
    <reaction evidence="11">
        <text>L-seryl-[protein] + ATP = O-phospho-L-seryl-[protein] + ADP + H(+)</text>
        <dbReference type="Rhea" id="RHEA:17989"/>
        <dbReference type="Rhea" id="RHEA-COMP:9863"/>
        <dbReference type="Rhea" id="RHEA-COMP:11604"/>
        <dbReference type="ChEBI" id="CHEBI:15378"/>
        <dbReference type="ChEBI" id="CHEBI:29999"/>
        <dbReference type="ChEBI" id="CHEBI:30616"/>
        <dbReference type="ChEBI" id="CHEBI:83421"/>
        <dbReference type="ChEBI" id="CHEBI:456216"/>
        <dbReference type="EC" id="2.7.11.1"/>
    </reaction>
</comment>
<dbReference type="GO" id="GO:0106310">
    <property type="term" value="F:protein serine kinase activity"/>
    <property type="evidence" value="ECO:0007669"/>
    <property type="project" value="RHEA"/>
</dbReference>
<evidence type="ECO:0000313" key="14">
    <source>
        <dbReference type="Proteomes" id="UP000298058"/>
    </source>
</evidence>
<keyword evidence="10 11" id="KW-0346">Stress response</keyword>
<evidence type="ECO:0000256" key="6">
    <source>
        <dbReference type="ARBA" id="ARBA00022741"/>
    </source>
</evidence>
<feature type="active site" evidence="11">
    <location>
        <position position="219"/>
    </location>
</feature>